<dbReference type="Gene3D" id="3.40.30.120">
    <property type="match status" value="1"/>
</dbReference>
<keyword evidence="3" id="KW-0274">FAD</keyword>
<dbReference type="PANTHER" id="PTHR43004:SF19">
    <property type="entry name" value="BINDING MONOOXYGENASE, PUTATIVE (JCVI)-RELATED"/>
    <property type="match status" value="1"/>
</dbReference>
<dbReference type="RefSeq" id="WP_184920071.1">
    <property type="nucleotide sequence ID" value="NZ_JACHMO010000001.1"/>
</dbReference>
<dbReference type="Pfam" id="PF01494">
    <property type="entry name" value="FAD_binding_3"/>
    <property type="match status" value="1"/>
</dbReference>
<organism evidence="5 6">
    <name type="scientific">Saccharothrix ecbatanensis</name>
    <dbReference type="NCBI Taxonomy" id="1105145"/>
    <lineage>
        <taxon>Bacteria</taxon>
        <taxon>Bacillati</taxon>
        <taxon>Actinomycetota</taxon>
        <taxon>Actinomycetes</taxon>
        <taxon>Pseudonocardiales</taxon>
        <taxon>Pseudonocardiaceae</taxon>
        <taxon>Saccharothrix</taxon>
    </lineage>
</organism>
<reference evidence="5 6" key="1">
    <citation type="submission" date="2020-08" db="EMBL/GenBank/DDBJ databases">
        <title>Sequencing the genomes of 1000 actinobacteria strains.</title>
        <authorList>
            <person name="Klenk H.-P."/>
        </authorList>
    </citation>
    <scope>NUCLEOTIDE SEQUENCE [LARGE SCALE GENOMIC DNA]</scope>
    <source>
        <strain evidence="5 6">DSM 45486</strain>
    </source>
</reference>
<dbReference type="Proteomes" id="UP000552097">
    <property type="component" value="Unassembled WGS sequence"/>
</dbReference>
<evidence type="ECO:0000313" key="5">
    <source>
        <dbReference type="EMBL" id="MBB5802998.1"/>
    </source>
</evidence>
<dbReference type="AlphaFoldDB" id="A0A7W9HIN0"/>
<dbReference type="PANTHER" id="PTHR43004">
    <property type="entry name" value="TRK SYSTEM POTASSIUM UPTAKE PROTEIN"/>
    <property type="match status" value="1"/>
</dbReference>
<evidence type="ECO:0000256" key="3">
    <source>
        <dbReference type="ARBA" id="ARBA00022827"/>
    </source>
</evidence>
<dbReference type="GO" id="GO:0016709">
    <property type="term" value="F:oxidoreductase activity, acting on paired donors, with incorporation or reduction of molecular oxygen, NAD(P)H as one donor, and incorporation of one atom of oxygen"/>
    <property type="evidence" value="ECO:0007669"/>
    <property type="project" value="UniProtKB-ARBA"/>
</dbReference>
<evidence type="ECO:0000313" key="6">
    <source>
        <dbReference type="Proteomes" id="UP000552097"/>
    </source>
</evidence>
<evidence type="ECO:0000259" key="4">
    <source>
        <dbReference type="Pfam" id="PF01494"/>
    </source>
</evidence>
<protein>
    <submittedName>
        <fullName evidence="5">2-polyprenyl-6-methoxyphenol hydroxylase-like FAD-dependent oxidoreductase</fullName>
    </submittedName>
</protein>
<dbReference type="InterPro" id="IPR036188">
    <property type="entry name" value="FAD/NAD-bd_sf"/>
</dbReference>
<dbReference type="PRINTS" id="PR00420">
    <property type="entry name" value="RNGMNOXGNASE"/>
</dbReference>
<dbReference type="SUPFAM" id="SSF51905">
    <property type="entry name" value="FAD/NAD(P)-binding domain"/>
    <property type="match status" value="1"/>
</dbReference>
<evidence type="ECO:0000256" key="2">
    <source>
        <dbReference type="ARBA" id="ARBA00022630"/>
    </source>
</evidence>
<evidence type="ECO:0000256" key="1">
    <source>
        <dbReference type="ARBA" id="ARBA00001974"/>
    </source>
</evidence>
<comment type="cofactor">
    <cofactor evidence="1">
        <name>FAD</name>
        <dbReference type="ChEBI" id="CHEBI:57692"/>
    </cofactor>
</comment>
<keyword evidence="6" id="KW-1185">Reference proteome</keyword>
<accession>A0A7W9HIN0</accession>
<name>A0A7W9HIN0_9PSEU</name>
<dbReference type="InterPro" id="IPR002938">
    <property type="entry name" value="FAD-bd"/>
</dbReference>
<dbReference type="InterPro" id="IPR050641">
    <property type="entry name" value="RIFMO-like"/>
</dbReference>
<gene>
    <name evidence="5" type="ORF">F4560_002766</name>
</gene>
<feature type="domain" description="FAD-binding" evidence="4">
    <location>
        <begin position="7"/>
        <end position="345"/>
    </location>
</feature>
<dbReference type="EMBL" id="JACHMO010000001">
    <property type="protein sequence ID" value="MBB5802998.1"/>
    <property type="molecule type" value="Genomic_DNA"/>
</dbReference>
<dbReference type="Gene3D" id="3.30.70.2450">
    <property type="match status" value="1"/>
</dbReference>
<proteinExistence type="predicted"/>
<comment type="caution">
    <text evidence="5">The sequence shown here is derived from an EMBL/GenBank/DDBJ whole genome shotgun (WGS) entry which is preliminary data.</text>
</comment>
<dbReference type="GO" id="GO:0071949">
    <property type="term" value="F:FAD binding"/>
    <property type="evidence" value="ECO:0007669"/>
    <property type="project" value="InterPro"/>
</dbReference>
<sequence length="575" mass="59178">MVDNPGILIAGAGPTGLTLACELLRRGVPCRLIDQAAGPLERSRAIGLSTRSLEVLDGFGAADHAVDLGHQLRAANFYSRGGRIASVSTDGLSHTKFPFILSSPQNNTEQVLTTALARLGGVVERGTKLTGLTQPAGSGTVSVALEGPAGRELAEADWVIGADGAHSAVRKLSGISFDGAATNVEFVIVDAAVEIAPPRGTAHYYFSPDGLLVVIPLPDGGYRFAATVRPGETGDDLDLDFVQSMVDRRTRGRGTILTELRDAGWGAARVRIHNRLADRFRSGRCLLAGDAAHIHSPVGGQGVNIGVQDAHNLGWKLAMVATGKAGPALLDSYEAERRPVAVAVAAAVDKQTTAAAMRSPIKAKLRDIVLSRSSARGTLAKTMVPMLAQLAVNYAGSPAVATDDAPTLVGTRLPDTPLAGPTGTPDTAHGLLRETPFTLLVMAGAGLSTSQTAQVAALDADLAARHPGLVGVRTLLRGEASADAIADTGGATTDTGHALHHHLGATTDTSGAITDTGGALHDHLGGATDARLCLVRPDGHIVLLAGLAPTTSVPAVLDRVLTRARASELSAIPEH</sequence>
<keyword evidence="2" id="KW-0285">Flavoprotein</keyword>
<dbReference type="Gene3D" id="3.50.50.60">
    <property type="entry name" value="FAD/NAD(P)-binding domain"/>
    <property type="match status" value="1"/>
</dbReference>